<dbReference type="InterPro" id="IPR013766">
    <property type="entry name" value="Thioredoxin_domain"/>
</dbReference>
<sequence>MEWCEISDLDAFARLVLQARKPVIVAFETDDCEHCRQQRILLAFAWRHLGWTAPTLRLNAARLPQPAEDYRIAGYPTIAIFDEGRLVERFPGRRDPASLTRRLTTLLGASHGRGGQTTTTRHSP</sequence>
<name>A0A1G7R2V2_9ACTN</name>
<reference evidence="3" key="1">
    <citation type="submission" date="2016-10" db="EMBL/GenBank/DDBJ databases">
        <authorList>
            <person name="Varghese N."/>
            <person name="Submissions S."/>
        </authorList>
    </citation>
    <scope>NUCLEOTIDE SEQUENCE [LARGE SCALE GENOMIC DNA]</scope>
    <source>
        <strain evidence="3">DSM 44268</strain>
    </source>
</reference>
<keyword evidence="3" id="KW-1185">Reference proteome</keyword>
<proteinExistence type="predicted"/>
<gene>
    <name evidence="2" type="ORF">SAMN05660662_0153</name>
</gene>
<dbReference type="Proteomes" id="UP000199406">
    <property type="component" value="Unassembled WGS sequence"/>
</dbReference>
<dbReference type="RefSeq" id="WP_091771099.1">
    <property type="nucleotide sequence ID" value="NZ_FNBT01000010.1"/>
</dbReference>
<feature type="domain" description="Thioredoxin" evidence="1">
    <location>
        <begin position="1"/>
        <end position="108"/>
    </location>
</feature>
<dbReference type="AlphaFoldDB" id="A0A1G7R2V2"/>
<dbReference type="SUPFAM" id="SSF52833">
    <property type="entry name" value="Thioredoxin-like"/>
    <property type="match status" value="1"/>
</dbReference>
<protein>
    <submittedName>
        <fullName evidence="2">Thioredoxin</fullName>
    </submittedName>
</protein>
<evidence type="ECO:0000313" key="3">
    <source>
        <dbReference type="Proteomes" id="UP000199406"/>
    </source>
</evidence>
<evidence type="ECO:0000259" key="1">
    <source>
        <dbReference type="PROSITE" id="PS51352"/>
    </source>
</evidence>
<dbReference type="Pfam" id="PF00085">
    <property type="entry name" value="Thioredoxin"/>
    <property type="match status" value="1"/>
</dbReference>
<dbReference type="PROSITE" id="PS51352">
    <property type="entry name" value="THIOREDOXIN_2"/>
    <property type="match status" value="1"/>
</dbReference>
<dbReference type="Gene3D" id="3.40.30.10">
    <property type="entry name" value="Glutaredoxin"/>
    <property type="match status" value="1"/>
</dbReference>
<evidence type="ECO:0000313" key="2">
    <source>
        <dbReference type="EMBL" id="SDG05057.1"/>
    </source>
</evidence>
<accession>A0A1G7R2V2</accession>
<dbReference type="STRING" id="1550231.SAMN05660662_0153"/>
<dbReference type="EMBL" id="FNBT01000010">
    <property type="protein sequence ID" value="SDG05057.1"/>
    <property type="molecule type" value="Genomic_DNA"/>
</dbReference>
<organism evidence="2 3">
    <name type="scientific">Blastococcus aurantiacus</name>
    <dbReference type="NCBI Taxonomy" id="1550231"/>
    <lineage>
        <taxon>Bacteria</taxon>
        <taxon>Bacillati</taxon>
        <taxon>Actinomycetota</taxon>
        <taxon>Actinomycetes</taxon>
        <taxon>Geodermatophilales</taxon>
        <taxon>Geodermatophilaceae</taxon>
        <taxon>Blastococcus</taxon>
    </lineage>
</organism>
<dbReference type="OrthoDB" id="9790390at2"/>
<dbReference type="CDD" id="cd02947">
    <property type="entry name" value="TRX_family"/>
    <property type="match status" value="1"/>
</dbReference>
<dbReference type="InterPro" id="IPR036249">
    <property type="entry name" value="Thioredoxin-like_sf"/>
</dbReference>